<dbReference type="Proteomes" id="UP000054097">
    <property type="component" value="Unassembled WGS sequence"/>
</dbReference>
<dbReference type="EMBL" id="KN824379">
    <property type="protein sequence ID" value="KIM21570.1"/>
    <property type="molecule type" value="Genomic_DNA"/>
</dbReference>
<evidence type="ECO:0000313" key="2">
    <source>
        <dbReference type="Proteomes" id="UP000054097"/>
    </source>
</evidence>
<reference evidence="1 2" key="1">
    <citation type="submission" date="2014-04" db="EMBL/GenBank/DDBJ databases">
        <authorList>
            <consortium name="DOE Joint Genome Institute"/>
            <person name="Kuo A."/>
            <person name="Zuccaro A."/>
            <person name="Kohler A."/>
            <person name="Nagy L.G."/>
            <person name="Floudas D."/>
            <person name="Copeland A."/>
            <person name="Barry K.W."/>
            <person name="Cichocki N."/>
            <person name="Veneault-Fourrey C."/>
            <person name="LaButti K."/>
            <person name="Lindquist E.A."/>
            <person name="Lipzen A."/>
            <person name="Lundell T."/>
            <person name="Morin E."/>
            <person name="Murat C."/>
            <person name="Sun H."/>
            <person name="Tunlid A."/>
            <person name="Henrissat B."/>
            <person name="Grigoriev I.V."/>
            <person name="Hibbett D.S."/>
            <person name="Martin F."/>
            <person name="Nordberg H.P."/>
            <person name="Cantor M.N."/>
            <person name="Hua S.X."/>
        </authorList>
    </citation>
    <scope>NUCLEOTIDE SEQUENCE [LARGE SCALE GENOMIC DNA]</scope>
    <source>
        <strain evidence="1 2">MAFF 305830</strain>
    </source>
</reference>
<dbReference type="HOGENOM" id="CLU_2851149_0_0_1"/>
<name>A0A0C3AAB6_SERVB</name>
<protein>
    <submittedName>
        <fullName evidence="1">Uncharacterized protein</fullName>
    </submittedName>
</protein>
<keyword evidence="2" id="KW-1185">Reference proteome</keyword>
<evidence type="ECO:0000313" key="1">
    <source>
        <dbReference type="EMBL" id="KIM21570.1"/>
    </source>
</evidence>
<proteinExistence type="predicted"/>
<gene>
    <name evidence="1" type="ORF">M408DRAFT_102633</name>
</gene>
<organism evidence="1 2">
    <name type="scientific">Serendipita vermifera MAFF 305830</name>
    <dbReference type="NCBI Taxonomy" id="933852"/>
    <lineage>
        <taxon>Eukaryota</taxon>
        <taxon>Fungi</taxon>
        <taxon>Dikarya</taxon>
        <taxon>Basidiomycota</taxon>
        <taxon>Agaricomycotina</taxon>
        <taxon>Agaricomycetes</taxon>
        <taxon>Sebacinales</taxon>
        <taxon>Serendipitaceae</taxon>
        <taxon>Serendipita</taxon>
    </lineage>
</organism>
<sequence>MPKMYQNLYRYPCAEQQLDFGIGVSSPSPVLNWRNILQCLSRREWRSEAYEQDTQKVAVSPSPRV</sequence>
<accession>A0A0C3AAB6</accession>
<reference evidence="2" key="2">
    <citation type="submission" date="2015-01" db="EMBL/GenBank/DDBJ databases">
        <title>Evolutionary Origins and Diversification of the Mycorrhizal Mutualists.</title>
        <authorList>
            <consortium name="DOE Joint Genome Institute"/>
            <consortium name="Mycorrhizal Genomics Consortium"/>
            <person name="Kohler A."/>
            <person name="Kuo A."/>
            <person name="Nagy L.G."/>
            <person name="Floudas D."/>
            <person name="Copeland A."/>
            <person name="Barry K.W."/>
            <person name="Cichocki N."/>
            <person name="Veneault-Fourrey C."/>
            <person name="LaButti K."/>
            <person name="Lindquist E.A."/>
            <person name="Lipzen A."/>
            <person name="Lundell T."/>
            <person name="Morin E."/>
            <person name="Murat C."/>
            <person name="Riley R."/>
            <person name="Ohm R."/>
            <person name="Sun H."/>
            <person name="Tunlid A."/>
            <person name="Henrissat B."/>
            <person name="Grigoriev I.V."/>
            <person name="Hibbett D.S."/>
            <person name="Martin F."/>
        </authorList>
    </citation>
    <scope>NUCLEOTIDE SEQUENCE [LARGE SCALE GENOMIC DNA]</scope>
    <source>
        <strain evidence="2">MAFF 305830</strain>
    </source>
</reference>
<dbReference type="AlphaFoldDB" id="A0A0C3AAB6"/>